<dbReference type="SUPFAM" id="SSF53098">
    <property type="entry name" value="Ribonuclease H-like"/>
    <property type="match status" value="1"/>
</dbReference>
<dbReference type="AlphaFoldDB" id="A0A6C0H5N3"/>
<protein>
    <recommendedName>
        <fullName evidence="3">Mitochondrial resolvase Ydc2 catalytic domain-containing protein</fullName>
    </recommendedName>
</protein>
<evidence type="ECO:0000256" key="1">
    <source>
        <dbReference type="ARBA" id="ARBA00022801"/>
    </source>
</evidence>
<evidence type="ECO:0000313" key="2">
    <source>
        <dbReference type="EMBL" id="QHT75854.1"/>
    </source>
</evidence>
<dbReference type="GO" id="GO:0006310">
    <property type="term" value="P:DNA recombination"/>
    <property type="evidence" value="ECO:0007669"/>
    <property type="project" value="InterPro"/>
</dbReference>
<dbReference type="Pfam" id="PF04848">
    <property type="entry name" value="Pox_A22"/>
    <property type="match status" value="1"/>
</dbReference>
<organism evidence="2">
    <name type="scientific">viral metagenome</name>
    <dbReference type="NCBI Taxonomy" id="1070528"/>
    <lineage>
        <taxon>unclassified sequences</taxon>
        <taxon>metagenomes</taxon>
        <taxon>organismal metagenomes</taxon>
    </lineage>
</organism>
<evidence type="ECO:0008006" key="3">
    <source>
        <dbReference type="Google" id="ProtNLM"/>
    </source>
</evidence>
<name>A0A6C0H5N3_9ZZZZ</name>
<sequence>MILLSIDVGLKNLSYCLFDDKQKIKEWKIINIMDNEVENKCNYIKKDKKECNKTAKYLDKLADNYYCQCCLTKIGLMTKKNDFKGLSKKTVIELKNIGKKYDIEIKMEKKKEILDILNEYNKKMGIIDVKKRKYKLDFIEIGKNIRNYFDLKMFSVTHVIIEDQMTSKMKQVQCLLAQYFITKKKETVVEFINPSNKLKNYDTDNSSYKKRKNNAISICETYFLDYEKEWKTILDKEKKKDDLCDCFLQGKWYMEKK</sequence>
<accession>A0A6C0H5N3</accession>
<dbReference type="EMBL" id="MN739883">
    <property type="protein sequence ID" value="QHT75854.1"/>
    <property type="molecule type" value="Genomic_DNA"/>
</dbReference>
<dbReference type="Gene3D" id="3.30.420.10">
    <property type="entry name" value="Ribonuclease H-like superfamily/Ribonuclease H"/>
    <property type="match status" value="1"/>
</dbReference>
<dbReference type="GO" id="GO:0000400">
    <property type="term" value="F:four-way junction DNA binding"/>
    <property type="evidence" value="ECO:0007669"/>
    <property type="project" value="InterPro"/>
</dbReference>
<dbReference type="GO" id="GO:0006281">
    <property type="term" value="P:DNA repair"/>
    <property type="evidence" value="ECO:0007669"/>
    <property type="project" value="InterPro"/>
</dbReference>
<dbReference type="GO" id="GO:0016788">
    <property type="term" value="F:hydrolase activity, acting on ester bonds"/>
    <property type="evidence" value="ECO:0007669"/>
    <property type="project" value="InterPro"/>
</dbReference>
<reference evidence="2" key="1">
    <citation type="journal article" date="2020" name="Nature">
        <title>Giant virus diversity and host interactions through global metagenomics.</title>
        <authorList>
            <person name="Schulz F."/>
            <person name="Roux S."/>
            <person name="Paez-Espino D."/>
            <person name="Jungbluth S."/>
            <person name="Walsh D.A."/>
            <person name="Denef V.J."/>
            <person name="McMahon K.D."/>
            <person name="Konstantinidis K.T."/>
            <person name="Eloe-Fadrosh E.A."/>
            <person name="Kyrpides N.C."/>
            <person name="Woyke T."/>
        </authorList>
    </citation>
    <scope>NUCLEOTIDE SEQUENCE</scope>
    <source>
        <strain evidence="2">GVMAG-M-3300023179-71</strain>
    </source>
</reference>
<dbReference type="InterPro" id="IPR036397">
    <property type="entry name" value="RNaseH_sf"/>
</dbReference>
<dbReference type="InterPro" id="IPR012337">
    <property type="entry name" value="RNaseH-like_sf"/>
</dbReference>
<dbReference type="GO" id="GO:0000287">
    <property type="term" value="F:magnesium ion binding"/>
    <property type="evidence" value="ECO:0007669"/>
    <property type="project" value="InterPro"/>
</dbReference>
<keyword evidence="1" id="KW-0378">Hydrolase</keyword>
<dbReference type="InterPro" id="IPR006932">
    <property type="entry name" value="HJ-resolvase_A22"/>
</dbReference>
<proteinExistence type="predicted"/>